<accession>A0A0H2SAH5</accession>
<dbReference type="InterPro" id="IPR001245">
    <property type="entry name" value="Ser-Thr/Tyr_kinase_cat_dom"/>
</dbReference>
<name>A0A0H2SAH5_9AGAM</name>
<dbReference type="PROSITE" id="PS50011">
    <property type="entry name" value="PROTEIN_KINASE_DOM"/>
    <property type="match status" value="1"/>
</dbReference>
<keyword evidence="2" id="KW-0418">Kinase</keyword>
<dbReference type="PANTHER" id="PTHR44329:SF214">
    <property type="entry name" value="PROTEIN KINASE DOMAIN-CONTAINING PROTEIN"/>
    <property type="match status" value="1"/>
</dbReference>
<evidence type="ECO:0000313" key="3">
    <source>
        <dbReference type="Proteomes" id="UP000053477"/>
    </source>
</evidence>
<keyword evidence="2" id="KW-0808">Transferase</keyword>
<reference evidence="2 3" key="1">
    <citation type="submission" date="2015-04" db="EMBL/GenBank/DDBJ databases">
        <title>Complete genome sequence of Schizopora paradoxa KUC8140, a cosmopolitan wood degrader in East Asia.</title>
        <authorList>
            <consortium name="DOE Joint Genome Institute"/>
            <person name="Min B."/>
            <person name="Park H."/>
            <person name="Jang Y."/>
            <person name="Kim J.-J."/>
            <person name="Kim K.H."/>
            <person name="Pangilinan J."/>
            <person name="Lipzen A."/>
            <person name="Riley R."/>
            <person name="Grigoriev I.V."/>
            <person name="Spatafora J.W."/>
            <person name="Choi I.-G."/>
        </authorList>
    </citation>
    <scope>NUCLEOTIDE SEQUENCE [LARGE SCALE GENOMIC DNA]</scope>
    <source>
        <strain evidence="2 3">KUC8140</strain>
    </source>
</reference>
<dbReference type="AlphaFoldDB" id="A0A0H2SAH5"/>
<dbReference type="EMBL" id="KQ085952">
    <property type="protein sequence ID" value="KLO13876.1"/>
    <property type="molecule type" value="Genomic_DNA"/>
</dbReference>
<dbReference type="STRING" id="27342.A0A0H2SAH5"/>
<dbReference type="OrthoDB" id="346907at2759"/>
<protein>
    <submittedName>
        <fullName evidence="2">Kinase-like protein</fullName>
    </submittedName>
</protein>
<organism evidence="2 3">
    <name type="scientific">Schizopora paradoxa</name>
    <dbReference type="NCBI Taxonomy" id="27342"/>
    <lineage>
        <taxon>Eukaryota</taxon>
        <taxon>Fungi</taxon>
        <taxon>Dikarya</taxon>
        <taxon>Basidiomycota</taxon>
        <taxon>Agaricomycotina</taxon>
        <taxon>Agaricomycetes</taxon>
        <taxon>Hymenochaetales</taxon>
        <taxon>Schizoporaceae</taxon>
        <taxon>Schizopora</taxon>
    </lineage>
</organism>
<feature type="domain" description="Protein kinase" evidence="1">
    <location>
        <begin position="22"/>
        <end position="300"/>
    </location>
</feature>
<dbReference type="InterPro" id="IPR008271">
    <property type="entry name" value="Ser/Thr_kinase_AS"/>
</dbReference>
<evidence type="ECO:0000313" key="2">
    <source>
        <dbReference type="EMBL" id="KLO13876.1"/>
    </source>
</evidence>
<dbReference type="GO" id="GO:0004674">
    <property type="term" value="F:protein serine/threonine kinase activity"/>
    <property type="evidence" value="ECO:0007669"/>
    <property type="project" value="TreeGrafter"/>
</dbReference>
<dbReference type="Proteomes" id="UP000053477">
    <property type="component" value="Unassembled WGS sequence"/>
</dbReference>
<dbReference type="InterPro" id="IPR011009">
    <property type="entry name" value="Kinase-like_dom_sf"/>
</dbReference>
<dbReference type="InParanoid" id="A0A0H2SAH5"/>
<dbReference type="PROSITE" id="PS00108">
    <property type="entry name" value="PROTEIN_KINASE_ST"/>
    <property type="match status" value="1"/>
</dbReference>
<dbReference type="PANTHER" id="PTHR44329">
    <property type="entry name" value="SERINE/THREONINE-PROTEIN KINASE TNNI3K-RELATED"/>
    <property type="match status" value="1"/>
</dbReference>
<dbReference type="GO" id="GO:0005524">
    <property type="term" value="F:ATP binding"/>
    <property type="evidence" value="ECO:0007669"/>
    <property type="project" value="InterPro"/>
</dbReference>
<dbReference type="InterPro" id="IPR000719">
    <property type="entry name" value="Prot_kinase_dom"/>
</dbReference>
<dbReference type="Pfam" id="PF00069">
    <property type="entry name" value="Pkinase"/>
    <property type="match status" value="1"/>
</dbReference>
<evidence type="ECO:0000259" key="1">
    <source>
        <dbReference type="PROSITE" id="PS50011"/>
    </source>
</evidence>
<dbReference type="SMART" id="SM00220">
    <property type="entry name" value="S_TKc"/>
    <property type="match status" value="1"/>
</dbReference>
<keyword evidence="3" id="KW-1185">Reference proteome</keyword>
<dbReference type="SUPFAM" id="SSF56112">
    <property type="entry name" value="Protein kinase-like (PK-like)"/>
    <property type="match status" value="1"/>
</dbReference>
<proteinExistence type="predicted"/>
<dbReference type="PRINTS" id="PR00109">
    <property type="entry name" value="TYRKINASE"/>
</dbReference>
<gene>
    <name evidence="2" type="ORF">SCHPADRAFT_827286</name>
</gene>
<dbReference type="Gene3D" id="1.10.510.10">
    <property type="entry name" value="Transferase(Phosphotransferase) domain 1"/>
    <property type="match status" value="1"/>
</dbReference>
<sequence>MDKLELVLDGLSHLDLTGQVVDKEEDFAGFGGHCNLFIAWYEDAQRHHRTKVAVKQIRVSMREDTEFAKRLAKEIRIWSTLKHEYVLPLLGYFTEGKSLLPNLVSRWMENGALKVYMQTFPRGGQQTWDLLFKVASGLKYLHSNGIIHADLKSGNILISDEGNPLLCDFGISRLPQMTTTSSTRGTPRWMASELLQATHNGSRVKHDEKSDIWAFGMVIYELLSWKLPYYDLENDMFVISVIVAGHLPIAPEESESPRIFRSLWELACYCWRERTRRCPLSYILTFLAGLGGEFVCLRSK</sequence>
<dbReference type="InterPro" id="IPR051681">
    <property type="entry name" value="Ser/Thr_Kinases-Pseudokinases"/>
</dbReference>